<dbReference type="InterPro" id="IPR023011">
    <property type="entry name" value="ATP_synth_F0_asu_AS"/>
</dbReference>
<dbReference type="InterPro" id="IPR045083">
    <property type="entry name" value="ATP_synth_F0_asu_bact/mt"/>
</dbReference>
<dbReference type="GO" id="GO:0045259">
    <property type="term" value="C:proton-transporting ATP synthase complex"/>
    <property type="evidence" value="ECO:0007669"/>
    <property type="project" value="UniProtKB-KW"/>
</dbReference>
<keyword evidence="15" id="KW-0496">Mitochondrion</keyword>
<evidence type="ECO:0000256" key="13">
    <source>
        <dbReference type="RuleBase" id="RU004450"/>
    </source>
</evidence>
<dbReference type="Gene3D" id="1.20.120.220">
    <property type="entry name" value="ATP synthase, F0 complex, subunit A"/>
    <property type="match status" value="1"/>
</dbReference>
<organism evidence="15">
    <name type="scientific">Melanotrichia acclivopennis</name>
    <dbReference type="NCBI Taxonomy" id="2904888"/>
    <lineage>
        <taxon>Eukaryota</taxon>
        <taxon>Metazoa</taxon>
        <taxon>Ecdysozoa</taxon>
        <taxon>Arthropoda</taxon>
        <taxon>Hexapoda</taxon>
        <taxon>Insecta</taxon>
        <taxon>Pterygota</taxon>
        <taxon>Neoptera</taxon>
        <taxon>Endopterygota</taxon>
        <taxon>Trichoptera</taxon>
        <taxon>Annulipalpia</taxon>
        <taxon>Psychomyioidea</taxon>
        <taxon>Xiphocentronidae</taxon>
        <taxon>Xiphocentroninae</taxon>
        <taxon>Melanotrichia</taxon>
    </lineage>
</organism>
<dbReference type="CTD" id="4508"/>
<dbReference type="InterPro" id="IPR035908">
    <property type="entry name" value="F0_ATP_A_sf"/>
</dbReference>
<dbReference type="PANTHER" id="PTHR11410">
    <property type="entry name" value="ATP SYNTHASE SUBUNIT A"/>
    <property type="match status" value="1"/>
</dbReference>
<keyword evidence="8" id="KW-0375">Hydrogen ion transport</keyword>
<dbReference type="GO" id="GO:0005743">
    <property type="term" value="C:mitochondrial inner membrane"/>
    <property type="evidence" value="ECO:0007669"/>
    <property type="project" value="UniProtKB-SubCell"/>
</dbReference>
<dbReference type="InterPro" id="IPR000568">
    <property type="entry name" value="ATP_synth_F0_asu"/>
</dbReference>
<evidence type="ECO:0000256" key="11">
    <source>
        <dbReference type="ARBA" id="ARBA00023136"/>
    </source>
</evidence>
<dbReference type="Pfam" id="PF00119">
    <property type="entry name" value="ATP-synt_A"/>
    <property type="match status" value="1"/>
</dbReference>
<evidence type="ECO:0000256" key="4">
    <source>
        <dbReference type="ARBA" id="ARBA00011648"/>
    </source>
</evidence>
<reference evidence="15" key="1">
    <citation type="submission" date="2021-11" db="EMBL/GenBank/DDBJ databases">
        <authorList>
            <person name="Ge X.-Y."/>
            <person name="Peng L."/>
            <person name="Sun C.-H."/>
            <person name="Wang B.-X."/>
        </authorList>
    </citation>
    <scope>NUCLEOTIDE SEQUENCE</scope>
</reference>
<feature type="transmembrane region" description="Helical" evidence="14">
    <location>
        <begin position="123"/>
        <end position="142"/>
    </location>
</feature>
<dbReference type="EMBL" id="OL678031">
    <property type="protein sequence ID" value="UZZ44147.1"/>
    <property type="molecule type" value="Genomic_DNA"/>
</dbReference>
<feature type="transmembrane region" description="Helical" evidence="14">
    <location>
        <begin position="184"/>
        <end position="210"/>
    </location>
</feature>
<evidence type="ECO:0000256" key="1">
    <source>
        <dbReference type="ARBA" id="ARBA00002070"/>
    </source>
</evidence>
<dbReference type="PRINTS" id="PR00123">
    <property type="entry name" value="ATPASEA"/>
</dbReference>
<evidence type="ECO:0000256" key="2">
    <source>
        <dbReference type="ARBA" id="ARBA00004141"/>
    </source>
</evidence>
<evidence type="ECO:0000256" key="14">
    <source>
        <dbReference type="SAM" id="Phobius"/>
    </source>
</evidence>
<keyword evidence="11 14" id="KW-0472">Membrane</keyword>
<feature type="transmembrane region" description="Helical" evidence="14">
    <location>
        <begin position="65"/>
        <end position="90"/>
    </location>
</feature>
<dbReference type="CDD" id="cd00310">
    <property type="entry name" value="ATP-synt_Fo_a_6"/>
    <property type="match status" value="1"/>
</dbReference>
<dbReference type="NCBIfam" id="TIGR01131">
    <property type="entry name" value="ATP_synt_6_or_A"/>
    <property type="match status" value="1"/>
</dbReference>
<dbReference type="SUPFAM" id="SSF81336">
    <property type="entry name" value="F1F0 ATP synthase subunit A"/>
    <property type="match status" value="1"/>
</dbReference>
<dbReference type="GeneID" id="77426004"/>
<evidence type="ECO:0000256" key="9">
    <source>
        <dbReference type="ARBA" id="ARBA00022989"/>
    </source>
</evidence>
<reference evidence="15" key="2">
    <citation type="journal article" date="2022" name="Syst. Entomol.">
        <title>Massive gene rearrangements of mitochondrial genomes and implications for the phylogeny of Trichoptera (Insecta).</title>
        <authorList>
            <person name="Ge X."/>
            <person name="Peng L."/>
            <person name="Vogler A.P."/>
            <person name="Morse J.C."/>
            <person name="Yang L."/>
            <person name="Sun C."/>
            <person name="Wang B."/>
        </authorList>
    </citation>
    <scope>NUCLEOTIDE SEQUENCE</scope>
</reference>
<accession>A0A9E8LP01</accession>
<feature type="transmembrane region" description="Helical" evidence="14">
    <location>
        <begin position="20"/>
        <end position="44"/>
    </location>
</feature>
<evidence type="ECO:0000313" key="15">
    <source>
        <dbReference type="EMBL" id="UZZ44147.1"/>
    </source>
</evidence>
<sequence>MMNNLFNMFDPSTSNNLSLNWISSILIMLLMPMSMWLTPNKFYISMNMIINMLISELKMSIKNNNFIMIFLSIFMFILLNNFMGLFPYIFTSSSHMSMNLTMSLIMWISLMMFGWINNTNHMFIHLIPQSTPIALMPFMVLIETISNLIRPLTLSVRLTANMIAGHLLMTLLSSMKYNLSNYILWLLILTQIILLTLESSVAIIQAYVFMTLSSLYCSEV</sequence>
<dbReference type="PROSITE" id="PS00449">
    <property type="entry name" value="ATPASE_A"/>
    <property type="match status" value="1"/>
</dbReference>
<evidence type="ECO:0000256" key="12">
    <source>
        <dbReference type="ARBA" id="ARBA00023310"/>
    </source>
</evidence>
<dbReference type="PANTHER" id="PTHR11410:SF0">
    <property type="entry name" value="ATP SYNTHASE SUBUNIT A"/>
    <property type="match status" value="1"/>
</dbReference>
<protein>
    <recommendedName>
        <fullName evidence="13">ATP synthase subunit a</fullName>
    </recommendedName>
</protein>
<gene>
    <name evidence="15" type="primary">ATP6</name>
</gene>
<evidence type="ECO:0000256" key="7">
    <source>
        <dbReference type="ARBA" id="ARBA00022692"/>
    </source>
</evidence>
<keyword evidence="5" id="KW-0813">Transport</keyword>
<keyword evidence="10" id="KW-0406">Ion transport</keyword>
<geneLocation type="mitochondrion" evidence="15"/>
<evidence type="ECO:0000256" key="3">
    <source>
        <dbReference type="ARBA" id="ARBA00006810"/>
    </source>
</evidence>
<comment type="function">
    <text evidence="1">Mitochondrial membrane ATP synthase (F(1)F(0) ATP synthase or Complex V) produces ATP from ADP in the presence of a proton gradient across the membrane which is generated by electron transport complexes of the respiratory chain. F-type ATPases consist of two structural domains, F(1) - containing the extramembraneous catalytic core and F(0) - containing the membrane proton channel, linked together by a central stalk and a peripheral stalk. During catalysis, ATP synthesis in the catalytic domain of F(1) is coupled via a rotary mechanism of the central stalk subunits to proton translocation. Key component of the proton channel; it may play a direct role in the translocation of protons across the membrane.</text>
</comment>
<dbReference type="AlphaFoldDB" id="A0A9E8LP01"/>
<evidence type="ECO:0000256" key="5">
    <source>
        <dbReference type="ARBA" id="ARBA00022448"/>
    </source>
</evidence>
<keyword evidence="7 14" id="KW-0812">Transmembrane</keyword>
<keyword evidence="6" id="KW-0138">CF(0)</keyword>
<keyword evidence="9 14" id="KW-1133">Transmembrane helix</keyword>
<evidence type="ECO:0000256" key="6">
    <source>
        <dbReference type="ARBA" id="ARBA00022547"/>
    </source>
</evidence>
<dbReference type="RefSeq" id="YP_010586359.1">
    <property type="nucleotide sequence ID" value="NC_069269.1"/>
</dbReference>
<comment type="similarity">
    <text evidence="3">Belongs to the ATPase A chain family.</text>
</comment>
<dbReference type="GO" id="GO:0046933">
    <property type="term" value="F:proton-transporting ATP synthase activity, rotational mechanism"/>
    <property type="evidence" value="ECO:0007669"/>
    <property type="project" value="TreeGrafter"/>
</dbReference>
<feature type="transmembrane region" description="Helical" evidence="14">
    <location>
        <begin position="96"/>
        <end position="116"/>
    </location>
</feature>
<name>A0A9E8LP01_9NEOP</name>
<keyword evidence="12" id="KW-0066">ATP synthesis</keyword>
<comment type="subunit">
    <text evidence="4">F-type ATPases have 2 components, CF(1) - the catalytic core - and CF(0) - the membrane proton channel. CF(1) has five subunits: alpha(3), beta(3), gamma(1), delta(1), epsilon(1). CF(0) has three main subunits: a, b and c.</text>
</comment>
<proteinExistence type="inferred from homology"/>
<evidence type="ECO:0000256" key="8">
    <source>
        <dbReference type="ARBA" id="ARBA00022781"/>
    </source>
</evidence>
<evidence type="ECO:0000256" key="10">
    <source>
        <dbReference type="ARBA" id="ARBA00023065"/>
    </source>
</evidence>
<comment type="subcellular location">
    <subcellularLocation>
        <location evidence="2">Membrane</location>
        <topology evidence="2">Multi-pass membrane protein</topology>
    </subcellularLocation>
    <subcellularLocation>
        <location evidence="13">Mitochondrion inner membrane</location>
        <topology evidence="13">Multi-pass membrane protein</topology>
    </subcellularLocation>
</comment>